<proteinExistence type="inferred from homology"/>
<comment type="similarity">
    <text evidence="1">Belongs to the flavin monoamine oxidase family.</text>
</comment>
<sequence>MRGEFFLFYSYSSVAGGPLLVALVAGEAAVKFERMSPIESVSRVLEILKGIFSPKGIAVPDPEMIMIFSQRTSLTEFFLLEKPLTNSIQPQCMGLFSVMRGCSHNEGRWRRSVAPAAQVNTVKIESKDLDPLFETPDLAFGSFSILFDPQSTDMESNALLRVAVGSEKSDSDNIYLYGYIERKQAIELNTLEEDVKRMEMLTHNFQVRLVGRNSLCNAAESLISRIKSGKSASA</sequence>
<feature type="transmembrane region" description="Helical" evidence="2">
    <location>
        <begin position="6"/>
        <end position="26"/>
    </location>
</feature>
<evidence type="ECO:0000256" key="1">
    <source>
        <dbReference type="ARBA" id="ARBA00005995"/>
    </source>
</evidence>
<protein>
    <submittedName>
        <fullName evidence="3">Lysine-specific histone demethylase 11</fullName>
    </submittedName>
</protein>
<dbReference type="EMBL" id="JACGWJ010000010">
    <property type="protein sequence ID" value="KAL0393386.1"/>
    <property type="molecule type" value="Genomic_DNA"/>
</dbReference>
<keyword evidence="2" id="KW-0472">Membrane</keyword>
<organism evidence="3">
    <name type="scientific">Sesamum radiatum</name>
    <name type="common">Black benniseed</name>
    <dbReference type="NCBI Taxonomy" id="300843"/>
    <lineage>
        <taxon>Eukaryota</taxon>
        <taxon>Viridiplantae</taxon>
        <taxon>Streptophyta</taxon>
        <taxon>Embryophyta</taxon>
        <taxon>Tracheophyta</taxon>
        <taxon>Spermatophyta</taxon>
        <taxon>Magnoliopsida</taxon>
        <taxon>eudicotyledons</taxon>
        <taxon>Gunneridae</taxon>
        <taxon>Pentapetalae</taxon>
        <taxon>asterids</taxon>
        <taxon>lamiids</taxon>
        <taxon>Lamiales</taxon>
        <taxon>Pedaliaceae</taxon>
        <taxon>Sesamum</taxon>
    </lineage>
</organism>
<dbReference type="PANTHER" id="PTHR10742">
    <property type="entry name" value="FLAVIN MONOAMINE OXIDASE"/>
    <property type="match status" value="1"/>
</dbReference>
<dbReference type="GO" id="GO:0016491">
    <property type="term" value="F:oxidoreductase activity"/>
    <property type="evidence" value="ECO:0007669"/>
    <property type="project" value="TreeGrafter"/>
</dbReference>
<dbReference type="InterPro" id="IPR050281">
    <property type="entry name" value="Flavin_monoamine_oxidase"/>
</dbReference>
<dbReference type="GO" id="GO:0005634">
    <property type="term" value="C:nucleus"/>
    <property type="evidence" value="ECO:0007669"/>
    <property type="project" value="TreeGrafter"/>
</dbReference>
<dbReference type="PANTHER" id="PTHR10742:SF381">
    <property type="entry name" value="LYSINE-SPECIFIC HISTONE DEMETHYLASE 1 HOMOLOG 1"/>
    <property type="match status" value="1"/>
</dbReference>
<keyword evidence="2" id="KW-1133">Transmembrane helix</keyword>
<evidence type="ECO:0000256" key="2">
    <source>
        <dbReference type="SAM" id="Phobius"/>
    </source>
</evidence>
<reference evidence="3" key="2">
    <citation type="journal article" date="2024" name="Plant">
        <title>Genomic evolution and insights into agronomic trait innovations of Sesamum species.</title>
        <authorList>
            <person name="Miao H."/>
            <person name="Wang L."/>
            <person name="Qu L."/>
            <person name="Liu H."/>
            <person name="Sun Y."/>
            <person name="Le M."/>
            <person name="Wang Q."/>
            <person name="Wei S."/>
            <person name="Zheng Y."/>
            <person name="Lin W."/>
            <person name="Duan Y."/>
            <person name="Cao H."/>
            <person name="Xiong S."/>
            <person name="Wang X."/>
            <person name="Wei L."/>
            <person name="Li C."/>
            <person name="Ma Q."/>
            <person name="Ju M."/>
            <person name="Zhao R."/>
            <person name="Li G."/>
            <person name="Mu C."/>
            <person name="Tian Q."/>
            <person name="Mei H."/>
            <person name="Zhang T."/>
            <person name="Gao T."/>
            <person name="Zhang H."/>
        </authorList>
    </citation>
    <scope>NUCLEOTIDE SEQUENCE</scope>
    <source>
        <strain evidence="3">G02</strain>
    </source>
</reference>
<keyword evidence="2" id="KW-0812">Transmembrane</keyword>
<dbReference type="Gene3D" id="3.90.660.10">
    <property type="match status" value="1"/>
</dbReference>
<evidence type="ECO:0000313" key="3">
    <source>
        <dbReference type="EMBL" id="KAL0393386.1"/>
    </source>
</evidence>
<dbReference type="SUPFAM" id="SSF54373">
    <property type="entry name" value="FAD-linked reductases, C-terminal domain"/>
    <property type="match status" value="1"/>
</dbReference>
<gene>
    <name evidence="3" type="ORF">Sradi_2561400</name>
</gene>
<dbReference type="AlphaFoldDB" id="A0AAW2SP08"/>
<reference evidence="3" key="1">
    <citation type="submission" date="2020-06" db="EMBL/GenBank/DDBJ databases">
        <authorList>
            <person name="Li T."/>
            <person name="Hu X."/>
            <person name="Zhang T."/>
            <person name="Song X."/>
            <person name="Zhang H."/>
            <person name="Dai N."/>
            <person name="Sheng W."/>
            <person name="Hou X."/>
            <person name="Wei L."/>
        </authorList>
    </citation>
    <scope>NUCLEOTIDE SEQUENCE</scope>
    <source>
        <strain evidence="3">G02</strain>
        <tissue evidence="3">Leaf</tissue>
    </source>
</reference>
<accession>A0AAW2SP08</accession>
<name>A0AAW2SP08_SESRA</name>
<comment type="caution">
    <text evidence="3">The sequence shown here is derived from an EMBL/GenBank/DDBJ whole genome shotgun (WGS) entry which is preliminary data.</text>
</comment>